<proteinExistence type="predicted"/>
<reference evidence="2" key="1">
    <citation type="journal article" date="2020" name="Stud. Mycol.">
        <title>101 Dothideomycetes genomes: a test case for predicting lifestyles and emergence of pathogens.</title>
        <authorList>
            <person name="Haridas S."/>
            <person name="Albert R."/>
            <person name="Binder M."/>
            <person name="Bloem J."/>
            <person name="Labutti K."/>
            <person name="Salamov A."/>
            <person name="Andreopoulos B."/>
            <person name="Baker S."/>
            <person name="Barry K."/>
            <person name="Bills G."/>
            <person name="Bluhm B."/>
            <person name="Cannon C."/>
            <person name="Castanera R."/>
            <person name="Culley D."/>
            <person name="Daum C."/>
            <person name="Ezra D."/>
            <person name="Gonzalez J."/>
            <person name="Henrissat B."/>
            <person name="Kuo A."/>
            <person name="Liang C."/>
            <person name="Lipzen A."/>
            <person name="Lutzoni F."/>
            <person name="Magnuson J."/>
            <person name="Mondo S."/>
            <person name="Nolan M."/>
            <person name="Ohm R."/>
            <person name="Pangilinan J."/>
            <person name="Park H.-J."/>
            <person name="Ramirez L."/>
            <person name="Alfaro M."/>
            <person name="Sun H."/>
            <person name="Tritt A."/>
            <person name="Yoshinaga Y."/>
            <person name="Zwiers L.-H."/>
            <person name="Turgeon B."/>
            <person name="Goodwin S."/>
            <person name="Spatafora J."/>
            <person name="Crous P."/>
            <person name="Grigoriev I."/>
        </authorList>
    </citation>
    <scope>NUCLEOTIDE SEQUENCE</scope>
    <source>
        <strain evidence="2">CBS 133067</strain>
    </source>
</reference>
<dbReference type="InterPro" id="IPR040841">
    <property type="entry name" value="Luciferase_dom"/>
</dbReference>
<dbReference type="PANTHER" id="PTHR38695:SF1">
    <property type="entry name" value="AMINO ACID PERMEASE_ SLC12A DOMAIN-CONTAINING PROTEIN"/>
    <property type="match status" value="1"/>
</dbReference>
<gene>
    <name evidence="2" type="ORF">NA57DRAFT_61111</name>
</gene>
<protein>
    <recommendedName>
        <fullName evidence="1">Luciferase domain-containing protein</fullName>
    </recommendedName>
</protein>
<keyword evidence="3" id="KW-1185">Reference proteome</keyword>
<organism evidence="2 3">
    <name type="scientific">Rhizodiscina lignyota</name>
    <dbReference type="NCBI Taxonomy" id="1504668"/>
    <lineage>
        <taxon>Eukaryota</taxon>
        <taxon>Fungi</taxon>
        <taxon>Dikarya</taxon>
        <taxon>Ascomycota</taxon>
        <taxon>Pezizomycotina</taxon>
        <taxon>Dothideomycetes</taxon>
        <taxon>Pleosporomycetidae</taxon>
        <taxon>Aulographales</taxon>
        <taxon>Rhizodiscinaceae</taxon>
        <taxon>Rhizodiscina</taxon>
    </lineage>
</organism>
<dbReference type="InterPro" id="IPR048273">
    <property type="entry name" value="Luciferase"/>
</dbReference>
<feature type="domain" description="Luciferase" evidence="1">
    <location>
        <begin position="197"/>
        <end position="275"/>
    </location>
</feature>
<dbReference type="EMBL" id="ML978136">
    <property type="protein sequence ID" value="KAF2093893.1"/>
    <property type="molecule type" value="Genomic_DNA"/>
</dbReference>
<name>A0A9P4I6L2_9PEZI</name>
<dbReference type="Pfam" id="PF17648">
    <property type="entry name" value="Luciferase"/>
    <property type="match status" value="1"/>
</dbReference>
<accession>A0A9P4I6L2</accession>
<sequence length="289" mass="31717">MTSSSVSSTVRSMFSALDGNFVWGKDSLLSRSLGSSTSRIINPKSAAFQSLIVLLSAAGAYAAYRDYRSYISLGPGGAPHNVIGWFFVSMLLSPLGQNMLSLKVYDHCTDNTSIIGDIPIRQGSRPIIARHAVPQRQVNQVPDKEITMALVASFNEFYEKNKHLLKLAPSLHEKRGNALFLADTIAGNQPIADEMLREVAHIHKLGDYSLHIALPPQDCKKVVRAGWGQRHALSGGTILARIGIKGFYLPVQYTLIYSPRNRAEIEVVMKLVRASTAYLANVPLETIEP</sequence>
<dbReference type="AlphaFoldDB" id="A0A9P4I6L2"/>
<dbReference type="Proteomes" id="UP000799772">
    <property type="component" value="Unassembled WGS sequence"/>
</dbReference>
<evidence type="ECO:0000313" key="3">
    <source>
        <dbReference type="Proteomes" id="UP000799772"/>
    </source>
</evidence>
<dbReference type="PANTHER" id="PTHR38695">
    <property type="entry name" value="AMINO ACID PERMEASE_ SLC12A DOMAIN-CONTAINING PROTEIN"/>
    <property type="match status" value="1"/>
</dbReference>
<evidence type="ECO:0000259" key="1">
    <source>
        <dbReference type="Pfam" id="PF17648"/>
    </source>
</evidence>
<comment type="caution">
    <text evidence="2">The sequence shown here is derived from an EMBL/GenBank/DDBJ whole genome shotgun (WGS) entry which is preliminary data.</text>
</comment>
<evidence type="ECO:0000313" key="2">
    <source>
        <dbReference type="EMBL" id="KAF2093893.1"/>
    </source>
</evidence>
<dbReference type="OrthoDB" id="5358398at2759"/>